<reference evidence="1 2" key="1">
    <citation type="journal article" date="2019" name="Nat. Ecol. Evol.">
        <title>Megaphylogeny resolves global patterns of mushroom evolution.</title>
        <authorList>
            <person name="Varga T."/>
            <person name="Krizsan K."/>
            <person name="Foldi C."/>
            <person name="Dima B."/>
            <person name="Sanchez-Garcia M."/>
            <person name="Sanchez-Ramirez S."/>
            <person name="Szollosi G.J."/>
            <person name="Szarkandi J.G."/>
            <person name="Papp V."/>
            <person name="Albert L."/>
            <person name="Andreopoulos W."/>
            <person name="Angelini C."/>
            <person name="Antonin V."/>
            <person name="Barry K.W."/>
            <person name="Bougher N.L."/>
            <person name="Buchanan P."/>
            <person name="Buyck B."/>
            <person name="Bense V."/>
            <person name="Catcheside P."/>
            <person name="Chovatia M."/>
            <person name="Cooper J."/>
            <person name="Damon W."/>
            <person name="Desjardin D."/>
            <person name="Finy P."/>
            <person name="Geml J."/>
            <person name="Haridas S."/>
            <person name="Hughes K."/>
            <person name="Justo A."/>
            <person name="Karasinski D."/>
            <person name="Kautmanova I."/>
            <person name="Kiss B."/>
            <person name="Kocsube S."/>
            <person name="Kotiranta H."/>
            <person name="LaButti K.M."/>
            <person name="Lechner B.E."/>
            <person name="Liimatainen K."/>
            <person name="Lipzen A."/>
            <person name="Lukacs Z."/>
            <person name="Mihaltcheva S."/>
            <person name="Morgado L.N."/>
            <person name="Niskanen T."/>
            <person name="Noordeloos M.E."/>
            <person name="Ohm R.A."/>
            <person name="Ortiz-Santana B."/>
            <person name="Ovrebo C."/>
            <person name="Racz N."/>
            <person name="Riley R."/>
            <person name="Savchenko A."/>
            <person name="Shiryaev A."/>
            <person name="Soop K."/>
            <person name="Spirin V."/>
            <person name="Szebenyi C."/>
            <person name="Tomsovsky M."/>
            <person name="Tulloss R.E."/>
            <person name="Uehling J."/>
            <person name="Grigoriev I.V."/>
            <person name="Vagvolgyi C."/>
            <person name="Papp T."/>
            <person name="Martin F.M."/>
            <person name="Miettinen O."/>
            <person name="Hibbett D.S."/>
            <person name="Nagy L.G."/>
        </authorList>
    </citation>
    <scope>NUCLEOTIDE SEQUENCE [LARGE SCALE GENOMIC DNA]</scope>
    <source>
        <strain evidence="1 2">HHB13444</strain>
    </source>
</reference>
<dbReference type="InParanoid" id="A0A5C3NTL9"/>
<dbReference type="Proteomes" id="UP000308197">
    <property type="component" value="Unassembled WGS sequence"/>
</dbReference>
<sequence>MDDSGGERQVLLRTLPPPATVEPNPNEVHIGSSLAALVIQLHRHTRMRTGYTACRDSMDPLGHPLGTNCGRTPWRCLGDVSQSRRRKPLKFPSRPRYVHISLVLVSPARLSARDAAHVAPTPAGCSYLITAVITPSSRRVLVHRFTSGCVLPSRRPPVRHPSLPLSLTSSTHIPHDSGTYRDVEWTLLAAIAALHLSRKRAVMPRICVR</sequence>
<name>A0A5C3NTL9_9APHY</name>
<protein>
    <submittedName>
        <fullName evidence="1">Uncharacterized protein</fullName>
    </submittedName>
</protein>
<proteinExistence type="predicted"/>
<dbReference type="EMBL" id="ML211843">
    <property type="protein sequence ID" value="TFK80119.1"/>
    <property type="molecule type" value="Genomic_DNA"/>
</dbReference>
<dbReference type="AlphaFoldDB" id="A0A5C3NTL9"/>
<keyword evidence="2" id="KW-1185">Reference proteome</keyword>
<organism evidence="1 2">
    <name type="scientific">Polyporus arcularius HHB13444</name>
    <dbReference type="NCBI Taxonomy" id="1314778"/>
    <lineage>
        <taxon>Eukaryota</taxon>
        <taxon>Fungi</taxon>
        <taxon>Dikarya</taxon>
        <taxon>Basidiomycota</taxon>
        <taxon>Agaricomycotina</taxon>
        <taxon>Agaricomycetes</taxon>
        <taxon>Polyporales</taxon>
        <taxon>Polyporaceae</taxon>
        <taxon>Polyporus</taxon>
    </lineage>
</organism>
<accession>A0A5C3NTL9</accession>
<gene>
    <name evidence="1" type="ORF">K466DRAFT_393711</name>
</gene>
<evidence type="ECO:0000313" key="1">
    <source>
        <dbReference type="EMBL" id="TFK80119.1"/>
    </source>
</evidence>
<evidence type="ECO:0000313" key="2">
    <source>
        <dbReference type="Proteomes" id="UP000308197"/>
    </source>
</evidence>